<gene>
    <name evidence="1" type="ORF">NCTC10894_03969</name>
</gene>
<organism evidence="1 2">
    <name type="scientific">Ralstonia mannitolilytica</name>
    <dbReference type="NCBI Taxonomy" id="105219"/>
    <lineage>
        <taxon>Bacteria</taxon>
        <taxon>Pseudomonadati</taxon>
        <taxon>Pseudomonadota</taxon>
        <taxon>Betaproteobacteria</taxon>
        <taxon>Burkholderiales</taxon>
        <taxon>Burkholderiaceae</taxon>
        <taxon>Ralstonia</taxon>
    </lineage>
</organism>
<accession>A0AAJ4ZQ10</accession>
<dbReference type="AlphaFoldDB" id="A0AAJ4ZQ10"/>
<proteinExistence type="predicted"/>
<reference evidence="1 2" key="1">
    <citation type="submission" date="2018-06" db="EMBL/GenBank/DDBJ databases">
        <authorList>
            <consortium name="Pathogen Informatics"/>
            <person name="Doyle S."/>
        </authorList>
    </citation>
    <scope>NUCLEOTIDE SEQUENCE [LARGE SCALE GENOMIC DNA]</scope>
    <source>
        <strain evidence="1 2">NCTC10894</strain>
    </source>
</reference>
<name>A0AAJ4ZQ10_9RALS</name>
<evidence type="ECO:0000313" key="1">
    <source>
        <dbReference type="EMBL" id="SUE35952.1"/>
    </source>
</evidence>
<sequence length="130" mass="14618">MPETQGALRLLRSKVIEDMERYLAEYRLPPAGSTAGNPWSVSKVERELSKMRDLLVEPYPTKYECDDTLIPVHQRLSKGRRRAYVVAEDGSYRLAFDADAGDFVLISLASNGSWYSWGIRGDASGSFLAR</sequence>
<dbReference type="EMBL" id="UGVE01000002">
    <property type="protein sequence ID" value="SUE35952.1"/>
    <property type="molecule type" value="Genomic_DNA"/>
</dbReference>
<comment type="caution">
    <text evidence="1">The sequence shown here is derived from an EMBL/GenBank/DDBJ whole genome shotgun (WGS) entry which is preliminary data.</text>
</comment>
<dbReference type="Proteomes" id="UP000255008">
    <property type="component" value="Unassembled WGS sequence"/>
</dbReference>
<protein>
    <submittedName>
        <fullName evidence="1">Uncharacterized protein</fullName>
    </submittedName>
</protein>
<evidence type="ECO:0000313" key="2">
    <source>
        <dbReference type="Proteomes" id="UP000255008"/>
    </source>
</evidence>